<feature type="region of interest" description="Disordered" evidence="1">
    <location>
        <begin position="56"/>
        <end position="112"/>
    </location>
</feature>
<accession>A0A9D4AAK7</accession>
<organism evidence="2 3">
    <name type="scientific">Gossypium stocksii</name>
    <dbReference type="NCBI Taxonomy" id="47602"/>
    <lineage>
        <taxon>Eukaryota</taxon>
        <taxon>Viridiplantae</taxon>
        <taxon>Streptophyta</taxon>
        <taxon>Embryophyta</taxon>
        <taxon>Tracheophyta</taxon>
        <taxon>Spermatophyta</taxon>
        <taxon>Magnoliopsida</taxon>
        <taxon>eudicotyledons</taxon>
        <taxon>Gunneridae</taxon>
        <taxon>Pentapetalae</taxon>
        <taxon>rosids</taxon>
        <taxon>malvids</taxon>
        <taxon>Malvales</taxon>
        <taxon>Malvaceae</taxon>
        <taxon>Malvoideae</taxon>
        <taxon>Gossypium</taxon>
    </lineage>
</organism>
<comment type="caution">
    <text evidence="2">The sequence shown here is derived from an EMBL/GenBank/DDBJ whole genome shotgun (WGS) entry which is preliminary data.</text>
</comment>
<reference evidence="2 3" key="1">
    <citation type="journal article" date="2021" name="Plant Biotechnol. J.">
        <title>Multi-omics assisted identification of the key and species-specific regulatory components of drought-tolerant mechanisms in Gossypium stocksii.</title>
        <authorList>
            <person name="Yu D."/>
            <person name="Ke L."/>
            <person name="Zhang D."/>
            <person name="Wu Y."/>
            <person name="Sun Y."/>
            <person name="Mei J."/>
            <person name="Sun J."/>
            <person name="Sun Y."/>
        </authorList>
    </citation>
    <scope>NUCLEOTIDE SEQUENCE [LARGE SCALE GENOMIC DNA]</scope>
    <source>
        <strain evidence="3">cv. E1</strain>
        <tissue evidence="2">Leaf</tissue>
    </source>
</reference>
<gene>
    <name evidence="2" type="ORF">J1N35_010490</name>
</gene>
<keyword evidence="3" id="KW-1185">Reference proteome</keyword>
<name>A0A9D4AAK7_9ROSI</name>
<protein>
    <submittedName>
        <fullName evidence="2">Uncharacterized protein</fullName>
    </submittedName>
</protein>
<dbReference type="AlphaFoldDB" id="A0A9D4AAK7"/>
<feature type="compositionally biased region" description="Basic and acidic residues" evidence="1">
    <location>
        <begin position="76"/>
        <end position="88"/>
    </location>
</feature>
<evidence type="ECO:0000256" key="1">
    <source>
        <dbReference type="SAM" id="MobiDB-lite"/>
    </source>
</evidence>
<feature type="compositionally biased region" description="Polar residues" evidence="1">
    <location>
        <begin position="56"/>
        <end position="75"/>
    </location>
</feature>
<sequence>MSRHKLRMSRHTPEDGCSRAYWLLCRDTSPGIPSSYIGWQSTSSFDYNIGFTRTNDVLPTTYTGKGTSISGYSTKVDNEKKVGNKEGEGGVNKGNEEGAENEEGSKTNNDPI</sequence>
<evidence type="ECO:0000313" key="3">
    <source>
        <dbReference type="Proteomes" id="UP000828251"/>
    </source>
</evidence>
<dbReference type="EMBL" id="JAIQCV010000004">
    <property type="protein sequence ID" value="KAH1106722.1"/>
    <property type="molecule type" value="Genomic_DNA"/>
</dbReference>
<proteinExistence type="predicted"/>
<dbReference type="Proteomes" id="UP000828251">
    <property type="component" value="Unassembled WGS sequence"/>
</dbReference>
<evidence type="ECO:0000313" key="2">
    <source>
        <dbReference type="EMBL" id="KAH1106722.1"/>
    </source>
</evidence>